<dbReference type="Gene3D" id="1.10.10.10">
    <property type="entry name" value="Winged helix-like DNA-binding domain superfamily/Winged helix DNA-binding domain"/>
    <property type="match status" value="1"/>
</dbReference>
<evidence type="ECO:0000313" key="2">
    <source>
        <dbReference type="EMBL" id="RXS97256.1"/>
    </source>
</evidence>
<organism evidence="2 3">
    <name type="scientific">Silvibacterium dinghuense</name>
    <dbReference type="NCBI Taxonomy" id="1560006"/>
    <lineage>
        <taxon>Bacteria</taxon>
        <taxon>Pseudomonadati</taxon>
        <taxon>Acidobacteriota</taxon>
        <taxon>Terriglobia</taxon>
        <taxon>Terriglobales</taxon>
        <taxon>Acidobacteriaceae</taxon>
        <taxon>Silvibacterium</taxon>
    </lineage>
</organism>
<dbReference type="Proteomes" id="UP000290253">
    <property type="component" value="Unassembled WGS sequence"/>
</dbReference>
<dbReference type="InterPro" id="IPR036390">
    <property type="entry name" value="WH_DNA-bd_sf"/>
</dbReference>
<dbReference type="InterPro" id="IPR036388">
    <property type="entry name" value="WH-like_DNA-bd_sf"/>
</dbReference>
<gene>
    <name evidence="2" type="ORF">ESZ00_04920</name>
</gene>
<dbReference type="SUPFAM" id="SSF46785">
    <property type="entry name" value="Winged helix' DNA-binding domain"/>
    <property type="match status" value="1"/>
</dbReference>
<dbReference type="AlphaFoldDB" id="A0A4Q1SI48"/>
<dbReference type="PANTHER" id="PTHR33169">
    <property type="entry name" value="PADR-FAMILY TRANSCRIPTIONAL REGULATOR"/>
    <property type="match status" value="1"/>
</dbReference>
<evidence type="ECO:0000259" key="1">
    <source>
        <dbReference type="Pfam" id="PF03551"/>
    </source>
</evidence>
<dbReference type="Pfam" id="PF03551">
    <property type="entry name" value="PadR"/>
    <property type="match status" value="1"/>
</dbReference>
<sequence length="116" mass="13176">MKNEDRFDLPQGTLDLLIMRVVALGPIHGYAIAQRLQQMSREALQVQQGSLYPALHRLEYKKLLSSNWQPSETGREAKFYELTARGRAHLKAETENWKRLTGVVGLILKETLEGAS</sequence>
<dbReference type="EMBL" id="SDMK01000001">
    <property type="protein sequence ID" value="RXS97256.1"/>
    <property type="molecule type" value="Genomic_DNA"/>
</dbReference>
<accession>A0A4Q1SI48</accession>
<proteinExistence type="predicted"/>
<name>A0A4Q1SI48_9BACT</name>
<dbReference type="NCBIfam" id="TIGR03433">
    <property type="entry name" value="padR_acidobact"/>
    <property type="match status" value="1"/>
</dbReference>
<reference evidence="2 3" key="1">
    <citation type="journal article" date="2016" name="Int. J. Syst. Evol. Microbiol.">
        <title>Acidipila dinghuensis sp. nov., an acidobacterium isolated from forest soil.</title>
        <authorList>
            <person name="Jiang Y.W."/>
            <person name="Wang J."/>
            <person name="Chen M.H."/>
            <person name="Lv Y.Y."/>
            <person name="Qiu L.H."/>
        </authorList>
    </citation>
    <scope>NUCLEOTIDE SEQUENCE [LARGE SCALE GENOMIC DNA]</scope>
    <source>
        <strain evidence="2 3">DHOF10</strain>
    </source>
</reference>
<keyword evidence="3" id="KW-1185">Reference proteome</keyword>
<dbReference type="OrthoDB" id="9808017at2"/>
<dbReference type="PANTHER" id="PTHR33169:SF14">
    <property type="entry name" value="TRANSCRIPTIONAL REGULATOR RV3488"/>
    <property type="match status" value="1"/>
</dbReference>
<feature type="domain" description="Transcription regulator PadR N-terminal" evidence="1">
    <location>
        <begin position="18"/>
        <end position="91"/>
    </location>
</feature>
<dbReference type="InterPro" id="IPR017799">
    <property type="entry name" value="Tscrpt_reg_PadR_acidobac-type"/>
</dbReference>
<dbReference type="InterPro" id="IPR052509">
    <property type="entry name" value="Metal_resp_DNA-bind_regulator"/>
</dbReference>
<evidence type="ECO:0000313" key="3">
    <source>
        <dbReference type="Proteomes" id="UP000290253"/>
    </source>
</evidence>
<dbReference type="InterPro" id="IPR005149">
    <property type="entry name" value="Tscrpt_reg_PadR_N"/>
</dbReference>
<protein>
    <submittedName>
        <fullName evidence="2">PadR family transcriptional regulator</fullName>
    </submittedName>
</protein>
<dbReference type="RefSeq" id="WP_129207035.1">
    <property type="nucleotide sequence ID" value="NZ_BMGU01000001.1"/>
</dbReference>
<comment type="caution">
    <text evidence="2">The sequence shown here is derived from an EMBL/GenBank/DDBJ whole genome shotgun (WGS) entry which is preliminary data.</text>
</comment>